<dbReference type="InterPro" id="IPR005119">
    <property type="entry name" value="LysR_subst-bd"/>
</dbReference>
<dbReference type="Proteomes" id="UP001230253">
    <property type="component" value="Unassembled WGS sequence"/>
</dbReference>
<keyword evidence="8" id="KW-1185">Reference proteome</keyword>
<dbReference type="PANTHER" id="PTHR30126">
    <property type="entry name" value="HTH-TYPE TRANSCRIPTIONAL REGULATOR"/>
    <property type="match status" value="1"/>
</dbReference>
<evidence type="ECO:0000256" key="5">
    <source>
        <dbReference type="ARBA" id="ARBA00023163"/>
    </source>
</evidence>
<organism evidence="7 8">
    <name type="scientific">Rhodopseudomonas julia</name>
    <dbReference type="NCBI Taxonomy" id="200617"/>
    <lineage>
        <taxon>Bacteria</taxon>
        <taxon>Pseudomonadati</taxon>
        <taxon>Pseudomonadota</taxon>
        <taxon>Alphaproteobacteria</taxon>
        <taxon>Hyphomicrobiales</taxon>
        <taxon>Nitrobacteraceae</taxon>
        <taxon>Rhodopseudomonas</taxon>
    </lineage>
</organism>
<evidence type="ECO:0000256" key="2">
    <source>
        <dbReference type="ARBA" id="ARBA00009437"/>
    </source>
</evidence>
<comment type="caution">
    <text evidence="7">The sequence shown here is derived from an EMBL/GenBank/DDBJ whole genome shotgun (WGS) entry which is preliminary data.</text>
</comment>
<dbReference type="Gene3D" id="1.10.10.10">
    <property type="entry name" value="Winged helix-like DNA-binding domain superfamily/Winged helix DNA-binding domain"/>
    <property type="match status" value="1"/>
</dbReference>
<dbReference type="InterPro" id="IPR000847">
    <property type="entry name" value="LysR_HTH_N"/>
</dbReference>
<evidence type="ECO:0000256" key="1">
    <source>
        <dbReference type="ARBA" id="ARBA00003502"/>
    </source>
</evidence>
<dbReference type="InterPro" id="IPR036388">
    <property type="entry name" value="WH-like_DNA-bd_sf"/>
</dbReference>
<comment type="function">
    <text evidence="1">NodD regulates the expression of the nodABCFE genes which encode other nodulation proteins. NodD is also a negative regulator of its own expression. Binds flavonoids as inducers.</text>
</comment>
<gene>
    <name evidence="7" type="ORF">J2R99_001465</name>
</gene>
<evidence type="ECO:0000256" key="3">
    <source>
        <dbReference type="ARBA" id="ARBA00023015"/>
    </source>
</evidence>
<evidence type="ECO:0000313" key="8">
    <source>
        <dbReference type="Proteomes" id="UP001230253"/>
    </source>
</evidence>
<keyword evidence="5" id="KW-0804">Transcription</keyword>
<dbReference type="PRINTS" id="PR00039">
    <property type="entry name" value="HTHLYSR"/>
</dbReference>
<dbReference type="SUPFAM" id="SSF53850">
    <property type="entry name" value="Periplasmic binding protein-like II"/>
    <property type="match status" value="1"/>
</dbReference>
<dbReference type="InterPro" id="IPR036390">
    <property type="entry name" value="WH_DNA-bd_sf"/>
</dbReference>
<keyword evidence="4 7" id="KW-0238">DNA-binding</keyword>
<evidence type="ECO:0000256" key="4">
    <source>
        <dbReference type="ARBA" id="ARBA00023125"/>
    </source>
</evidence>
<name>A0ABU0C521_9BRAD</name>
<proteinExistence type="inferred from homology"/>
<dbReference type="Pfam" id="PF00126">
    <property type="entry name" value="HTH_1"/>
    <property type="match status" value="1"/>
</dbReference>
<dbReference type="RefSeq" id="WP_307153796.1">
    <property type="nucleotide sequence ID" value="NZ_JAUSUK010000001.1"/>
</dbReference>
<evidence type="ECO:0000259" key="6">
    <source>
        <dbReference type="PROSITE" id="PS50931"/>
    </source>
</evidence>
<dbReference type="GO" id="GO:0003677">
    <property type="term" value="F:DNA binding"/>
    <property type="evidence" value="ECO:0007669"/>
    <property type="project" value="UniProtKB-KW"/>
</dbReference>
<dbReference type="Gene3D" id="3.40.190.290">
    <property type="match status" value="1"/>
</dbReference>
<keyword evidence="3" id="KW-0805">Transcription regulation</keyword>
<accession>A0ABU0C521</accession>
<sequence>MRIPRTTMEQWAVLQAVVENGGFAQAAERLNRSQSSVSYAISRLQERLGVALFQIEGRKARLTPAGRSLLAEANPLIDDLTRLEDRARSLGTEESQLRLRVDSIFPRQRLFGALQVFAEHHPHVEVALRESVRVPEPDRASDDFDLAISLWQPGRADQHPLIDIPMLAVADPGHPLVRRSGGAITPATLARHLRVAISGDGAVMASEGLSPSDGRTWDVNSLEAGVEAVLSGLCWGWLPEHLVAAHLAARRLVELDLVSGSRRVIPLALSWADETRAGKAALALGRLLLDGPDQVRLA</sequence>
<dbReference type="SUPFAM" id="SSF46785">
    <property type="entry name" value="Winged helix' DNA-binding domain"/>
    <property type="match status" value="1"/>
</dbReference>
<dbReference type="EMBL" id="JAUSUK010000001">
    <property type="protein sequence ID" value="MDQ0325616.1"/>
    <property type="molecule type" value="Genomic_DNA"/>
</dbReference>
<protein>
    <submittedName>
        <fullName evidence="7">DNA-binding transcriptional LysR family regulator</fullName>
    </submittedName>
</protein>
<comment type="similarity">
    <text evidence="2">Belongs to the LysR transcriptional regulatory family.</text>
</comment>
<dbReference type="PROSITE" id="PS50931">
    <property type="entry name" value="HTH_LYSR"/>
    <property type="match status" value="1"/>
</dbReference>
<dbReference type="PANTHER" id="PTHR30126:SF88">
    <property type="entry name" value="TRANSCRIPTIONAL REGULATOR-RELATED"/>
    <property type="match status" value="1"/>
</dbReference>
<dbReference type="Pfam" id="PF03466">
    <property type="entry name" value="LysR_substrate"/>
    <property type="match status" value="1"/>
</dbReference>
<evidence type="ECO:0000313" key="7">
    <source>
        <dbReference type="EMBL" id="MDQ0325616.1"/>
    </source>
</evidence>
<feature type="domain" description="HTH lysR-type" evidence="6">
    <location>
        <begin position="6"/>
        <end position="63"/>
    </location>
</feature>
<reference evidence="7 8" key="1">
    <citation type="submission" date="2023-07" db="EMBL/GenBank/DDBJ databases">
        <title>Genomic Encyclopedia of Type Strains, Phase IV (KMG-IV): sequencing the most valuable type-strain genomes for metagenomic binning, comparative biology and taxonomic classification.</title>
        <authorList>
            <person name="Goeker M."/>
        </authorList>
    </citation>
    <scope>NUCLEOTIDE SEQUENCE [LARGE SCALE GENOMIC DNA]</scope>
    <source>
        <strain evidence="7 8">DSM 11549</strain>
    </source>
</reference>